<dbReference type="PANTHER" id="PTHR12989:SF10">
    <property type="entry name" value="DOL-P-GLC:GLC(2)MAN(9)GLCNAC(2)-PP-DOL ALPHA-1,2-GLUCOSYLTRANSFERASE-RELATED"/>
    <property type="match status" value="1"/>
</dbReference>
<feature type="transmembrane region" description="Helical" evidence="15">
    <location>
        <begin position="163"/>
        <end position="185"/>
    </location>
</feature>
<evidence type="ECO:0000256" key="15">
    <source>
        <dbReference type="SAM" id="Phobius"/>
    </source>
</evidence>
<dbReference type="InterPro" id="IPR016900">
    <property type="entry name" value="Alg10"/>
</dbReference>
<keyword evidence="9" id="KW-0256">Endoplasmic reticulum</keyword>
<evidence type="ECO:0000256" key="9">
    <source>
        <dbReference type="ARBA" id="ARBA00022824"/>
    </source>
</evidence>
<comment type="function">
    <text evidence="12">Dol-P-Glc:Glc(2)Man(9)GlcNAc(2)-PP-Dol alpha-1,2-glucosyltransferase that operates in the biosynthetic pathway of dolichol-linked oligosaccharides, the glycan precursors employed in protein asparagine (N)-glycosylation. The assembly of dolichol-linked oligosaccharides begins on the cytosolic side of the endoplasmic reticulum membrane and finishes in its lumen. The sequential addition of sugars to dolichol pyrophosphate produces dolichol-linked oligosaccharides containing fourteen sugars, including two GlcNAcs, nine mannoses and three glucoses. Once assembled, the oligosaccharide is transferred from the lipid to nascent proteins by oligosaccharyltransferases. In the lumen of the endoplasmic reticulum, adds the third and last glucose residue from dolichyl phosphate glucose (Dol-P-Glc) onto the lipid-linked oligosaccharide intermediate Glc(2)Man(9)GlcNAc(2)-PP-Dol to produce Glc(3)Man(9)GlcNAc(2)-PP-Dol.</text>
</comment>
<gene>
    <name evidence="16" type="ORF">TGCAST_263690</name>
</gene>
<evidence type="ECO:0000256" key="13">
    <source>
        <dbReference type="ARBA" id="ARBA00048064"/>
    </source>
</evidence>
<evidence type="ECO:0000256" key="2">
    <source>
        <dbReference type="ARBA" id="ARBA00004922"/>
    </source>
</evidence>
<evidence type="ECO:0000313" key="16">
    <source>
        <dbReference type="EMBL" id="RQX71017.1"/>
    </source>
</evidence>
<feature type="region of interest" description="Disordered" evidence="14">
    <location>
        <begin position="228"/>
        <end position="271"/>
    </location>
</feature>
<evidence type="ECO:0000256" key="7">
    <source>
        <dbReference type="ARBA" id="ARBA00022679"/>
    </source>
</evidence>
<keyword evidence="11 15" id="KW-0472">Membrane</keyword>
<comment type="similarity">
    <text evidence="3">Belongs to the ALG10 glucosyltransferase family.</text>
</comment>
<feature type="transmembrane region" description="Helical" evidence="15">
    <location>
        <begin position="28"/>
        <end position="48"/>
    </location>
</feature>
<comment type="pathway">
    <text evidence="2">Protein modification; protein glycosylation.</text>
</comment>
<sequence length="923" mass="101556">MATSRCRKGPDPVRNTSPDGPRRRKKRWLLPVFILSFLSLNAVVLSALDGTVKEPYMDEEFHIPQVQRYCESFAPTVYHPDISTPPGLYWVAAFLARSLSPAFAALSSSFSSSFPSSFSAAADAAQTLPESDAHDGEATGNVAAPGGRKDDPVVLPVLCRSSFFLRGFNALFVSPLTLLLLWVLARRIHFSLALSEAERTLRDACREAVCASLFASRKDERDAKAIQAFNSREEHGKQEPRSSRSPRLGKTSDAGASRTGRFSPSEAGESESARDAGKDLLLLLRIARIALLPSFYFFNFLFYTDCLAVLLLLFAYHELLSRRHLWGLAAAGVLAFFVRQTAVVWSGGAGLLAFLAALGFCASAREAAKRKGMQRPPRRFPPNAKASCDVKARLECKERAEAAKQANPLFRLCLCPAFLCRLETTSVSPLSVLRWENLQPAFAFFLSPSTFAAVSLPLALPLFTFLLFLLSNGGRVAVGHQAFHAPSVHTAQLLYAALFVASAASPASFLSAFRAVLSLLKSVWLFFCRSLCSLRSPESENEETGKSKRDEAGESVEALEVVEDMERDAESVRDVRSQVLRERDLKASFDADGENSKFCFSSFLAFFLSLSVAAGLGAFAHPFLLSDNRHLAFYLWRYFFRWPIFRWIIGPLVAALFFVGGDVLSSLVAPPAPRWLCPPAKARAAGERRDEETVDGRNQRGAVAPGPASFKEQSLAERSRPFYVAACLFTFLVCSCLALVPTSLVEPRYFSFTLLLFVLHERFPSSRPSGEGEKPTCGWGLEASAGCMYTREASPPATFAKETFVDQRARSSRAAWRGVVAVTNLEERQTGQTPRDGEKGRRPVDPNGAGKVTKNAFSNLFSCLFSRECWVNLYSGKNLGPREDLANEAAALVLNFGLSFVVFYVFLCRSFIDSAGRVARFMV</sequence>
<feature type="transmembrane region" description="Helical" evidence="15">
    <location>
        <begin position="493"/>
        <end position="517"/>
    </location>
</feature>
<feature type="compositionally biased region" description="Basic and acidic residues" evidence="14">
    <location>
        <begin position="827"/>
        <end position="844"/>
    </location>
</feature>
<evidence type="ECO:0000256" key="1">
    <source>
        <dbReference type="ARBA" id="ARBA00004477"/>
    </source>
</evidence>
<reference evidence="16 17" key="1">
    <citation type="submission" date="2017-10" db="EMBL/GenBank/DDBJ databases">
        <authorList>
            <person name="Sibley D."/>
            <person name="Venepally P."/>
            <person name="Karamycheva S."/>
            <person name="Hadjithomas M."/>
            <person name="Khan A."/>
            <person name="Brunk B."/>
            <person name="Roos D."/>
            <person name="Caler E."/>
            <person name="Lorenzi H."/>
        </authorList>
    </citation>
    <scope>NUCLEOTIDE SEQUENCE [LARGE SCALE GENOMIC DNA]</scope>
    <source>
        <strain evidence="16 17">CAST</strain>
    </source>
</reference>
<keyword evidence="7" id="KW-0808">Transferase</keyword>
<dbReference type="Proteomes" id="UP000284452">
    <property type="component" value="Unassembled WGS sequence"/>
</dbReference>
<evidence type="ECO:0000256" key="12">
    <source>
        <dbReference type="ARBA" id="ARBA00044727"/>
    </source>
</evidence>
<comment type="catalytic activity">
    <reaction evidence="13">
        <text>an alpha-D-Glc-(1-&gt;3)-alpha-D-Glc-(1-&gt;3)-alpha-D-Man-(1-&gt;2)-alpha-D-Man-(1-&gt;2)-alpha-D-Man-(1-&gt;3)-[alpha-D-Man-(1-&gt;2)-alpha-D-Man-(1-&gt;3)-[alpha-D-Man-(1-&gt;2)-alpha-D-Man-(1-&gt;6)]-alpha-D-Man-(1-&gt;6)]-beta-D-Man-(1-&gt;4)-beta-D-GlcNAc-(1-&gt;4)-alpha-D-GlcNAc-diphospho-di-trans,poly-cis-dolichol + a di-trans,poly-cis-dolichyl beta-D-glucosyl phosphate = a alpha-D-Glc-(1-&gt;2)-alpha-D-Glc-(1-&gt;3)-alpha-D-Glc-(1-&gt;3)-alpha-D-Man-(1-&gt;2)-alpha-D-Man-(1-&gt;2)-alpha-D-Man-(1-&gt;3)-[alpha-D-Man-(1-&gt;2)-alpha-D-Man-(1-&gt;3)-[alpha-D-Man-(1-&gt;2)-alpha-D-Man-(1-&gt;6)]-alpha-D-Man-(1-&gt;6)]-beta-D-Man-(1-&gt;4)-beta-D-GlcNAc-(1-&gt;4)-alpha-D-GlcNAc-diphospho-di-trans,poly-cis-dolichol + a di-trans,poly-cis-dolichyl phosphate + H(+)</text>
        <dbReference type="Rhea" id="RHEA:29543"/>
        <dbReference type="Rhea" id="RHEA-COMP:19498"/>
        <dbReference type="Rhea" id="RHEA-COMP:19502"/>
        <dbReference type="Rhea" id="RHEA-COMP:19512"/>
        <dbReference type="Rhea" id="RHEA-COMP:19522"/>
        <dbReference type="ChEBI" id="CHEBI:15378"/>
        <dbReference type="ChEBI" id="CHEBI:57525"/>
        <dbReference type="ChEBI" id="CHEBI:57683"/>
        <dbReference type="ChEBI" id="CHEBI:132522"/>
        <dbReference type="ChEBI" id="CHEBI:132523"/>
        <dbReference type="EC" id="2.4.1.256"/>
    </reaction>
    <physiologicalReaction direction="left-to-right" evidence="13">
        <dbReference type="Rhea" id="RHEA:29544"/>
    </physiologicalReaction>
</comment>
<feature type="transmembrane region" description="Helical" evidence="15">
    <location>
        <begin position="603"/>
        <end position="624"/>
    </location>
</feature>
<dbReference type="EMBL" id="AHIV02001165">
    <property type="protein sequence ID" value="RQX71017.1"/>
    <property type="molecule type" value="Genomic_DNA"/>
</dbReference>
<keyword evidence="6" id="KW-0328">Glycosyltransferase</keyword>
<feature type="transmembrane region" description="Helical" evidence="15">
    <location>
        <begin position="644"/>
        <end position="664"/>
    </location>
</feature>
<accession>A0A425HXP6</accession>
<evidence type="ECO:0000256" key="4">
    <source>
        <dbReference type="ARBA" id="ARBA00011967"/>
    </source>
</evidence>
<feature type="transmembrane region" description="Helical" evidence="15">
    <location>
        <begin position="721"/>
        <end position="740"/>
    </location>
</feature>
<feature type="region of interest" description="Disordered" evidence="14">
    <location>
        <begin position="827"/>
        <end position="850"/>
    </location>
</feature>
<keyword evidence="8 15" id="KW-0812">Transmembrane</keyword>
<feature type="transmembrane region" description="Helical" evidence="15">
    <location>
        <begin position="289"/>
        <end position="313"/>
    </location>
</feature>
<proteinExistence type="inferred from homology"/>
<evidence type="ECO:0000256" key="11">
    <source>
        <dbReference type="ARBA" id="ARBA00023136"/>
    </source>
</evidence>
<feature type="compositionally biased region" description="Basic and acidic residues" evidence="14">
    <location>
        <begin position="684"/>
        <end position="698"/>
    </location>
</feature>
<feature type="region of interest" description="Disordered" evidence="14">
    <location>
        <begin position="684"/>
        <end position="706"/>
    </location>
</feature>
<feature type="compositionally biased region" description="Basic and acidic residues" evidence="14">
    <location>
        <begin position="231"/>
        <end position="242"/>
    </location>
</feature>
<dbReference type="AlphaFoldDB" id="A0A425HXP6"/>
<feature type="transmembrane region" description="Helical" evidence="15">
    <location>
        <begin position="351"/>
        <end position="368"/>
    </location>
</feature>
<feature type="transmembrane region" description="Helical" evidence="15">
    <location>
        <begin position="889"/>
        <end position="912"/>
    </location>
</feature>
<dbReference type="GO" id="GO:0005789">
    <property type="term" value="C:endoplasmic reticulum membrane"/>
    <property type="evidence" value="ECO:0007669"/>
    <property type="project" value="UniProtKB-SubCell"/>
</dbReference>
<organism evidence="16 17">
    <name type="scientific">Toxoplasma gondii CAST</name>
    <dbReference type="NCBI Taxonomy" id="943122"/>
    <lineage>
        <taxon>Eukaryota</taxon>
        <taxon>Sar</taxon>
        <taxon>Alveolata</taxon>
        <taxon>Apicomplexa</taxon>
        <taxon>Conoidasida</taxon>
        <taxon>Coccidia</taxon>
        <taxon>Eucoccidiorida</taxon>
        <taxon>Eimeriorina</taxon>
        <taxon>Sarcocystidae</taxon>
        <taxon>Toxoplasma</taxon>
    </lineage>
</organism>
<feature type="transmembrane region" description="Helical" evidence="15">
    <location>
        <begin position="441"/>
        <end position="470"/>
    </location>
</feature>
<evidence type="ECO:0000256" key="3">
    <source>
        <dbReference type="ARBA" id="ARBA00010600"/>
    </source>
</evidence>
<comment type="caution">
    <text evidence="16">The sequence shown here is derived from an EMBL/GenBank/DDBJ whole genome shotgun (WGS) entry which is preliminary data.</text>
</comment>
<dbReference type="VEuPathDB" id="ToxoDB:TGCAST_263690"/>
<dbReference type="GO" id="GO:0006488">
    <property type="term" value="P:dolichol-linked oligosaccharide biosynthetic process"/>
    <property type="evidence" value="ECO:0007669"/>
    <property type="project" value="InterPro"/>
</dbReference>
<dbReference type="GO" id="GO:0106073">
    <property type="term" value="F:dolichyl pyrophosphate Glc2Man9GlcNAc2 alpha-1,2-glucosyltransferase activity"/>
    <property type="evidence" value="ECO:0007669"/>
    <property type="project" value="UniProtKB-EC"/>
</dbReference>
<name>A0A425HXP6_TOXGO</name>
<evidence type="ECO:0000256" key="10">
    <source>
        <dbReference type="ARBA" id="ARBA00022989"/>
    </source>
</evidence>
<evidence type="ECO:0000256" key="8">
    <source>
        <dbReference type="ARBA" id="ARBA00022692"/>
    </source>
</evidence>
<dbReference type="PANTHER" id="PTHR12989">
    <property type="entry name" value="ALPHA-1,2-GLUCOSYLTRANSFERASE ALG10"/>
    <property type="match status" value="1"/>
</dbReference>
<evidence type="ECO:0000313" key="17">
    <source>
        <dbReference type="Proteomes" id="UP000284452"/>
    </source>
</evidence>
<evidence type="ECO:0000256" key="14">
    <source>
        <dbReference type="SAM" id="MobiDB-lite"/>
    </source>
</evidence>
<dbReference type="EC" id="2.4.1.256" evidence="4"/>
<evidence type="ECO:0000256" key="6">
    <source>
        <dbReference type="ARBA" id="ARBA00022676"/>
    </source>
</evidence>
<keyword evidence="10 15" id="KW-1133">Transmembrane helix</keyword>
<comment type="subcellular location">
    <subcellularLocation>
        <location evidence="1">Endoplasmic reticulum membrane</location>
        <topology evidence="1">Multi-pass membrane protein</topology>
    </subcellularLocation>
</comment>
<feature type="region of interest" description="Disordered" evidence="14">
    <location>
        <begin position="1"/>
        <end position="22"/>
    </location>
</feature>
<dbReference type="Pfam" id="PF04922">
    <property type="entry name" value="DIE2_ALG10"/>
    <property type="match status" value="3"/>
</dbReference>
<evidence type="ECO:0000256" key="5">
    <source>
        <dbReference type="ARBA" id="ARBA00018512"/>
    </source>
</evidence>
<protein>
    <recommendedName>
        <fullName evidence="5">Dol-P-Glc:Glc(2)Man(9)GlcNAc(2)-PP-Dol alpha-1,2-glucosyltransferase</fullName>
        <ecNumber evidence="4">2.4.1.256</ecNumber>
    </recommendedName>
</protein>